<name>A0ABW1GIS7_9ACTN</name>
<feature type="chain" id="PRO_5046753509" evidence="1">
    <location>
        <begin position="36"/>
        <end position="108"/>
    </location>
</feature>
<dbReference type="EMBL" id="JBHSPU010000014">
    <property type="protein sequence ID" value="MFC5914761.1"/>
    <property type="molecule type" value="Genomic_DNA"/>
</dbReference>
<organism evidence="2 3">
    <name type="scientific">Streptomyces pulveraceus</name>
    <dbReference type="NCBI Taxonomy" id="68258"/>
    <lineage>
        <taxon>Bacteria</taxon>
        <taxon>Bacillati</taxon>
        <taxon>Actinomycetota</taxon>
        <taxon>Actinomycetes</taxon>
        <taxon>Kitasatosporales</taxon>
        <taxon>Streptomycetaceae</taxon>
        <taxon>Streptomyces</taxon>
    </lineage>
</organism>
<dbReference type="RefSeq" id="WP_344515410.1">
    <property type="nucleotide sequence ID" value="NZ_BAAATU010000033.1"/>
</dbReference>
<evidence type="ECO:0000313" key="3">
    <source>
        <dbReference type="Proteomes" id="UP001596200"/>
    </source>
</evidence>
<dbReference type="Proteomes" id="UP001596200">
    <property type="component" value="Unassembled WGS sequence"/>
</dbReference>
<feature type="signal peptide" evidence="1">
    <location>
        <begin position="1"/>
        <end position="35"/>
    </location>
</feature>
<accession>A0ABW1GIS7</accession>
<proteinExistence type="predicted"/>
<evidence type="ECO:0000256" key="1">
    <source>
        <dbReference type="SAM" id="SignalP"/>
    </source>
</evidence>
<evidence type="ECO:0000313" key="2">
    <source>
        <dbReference type="EMBL" id="MFC5914761.1"/>
    </source>
</evidence>
<sequence length="108" mass="11001">MFTKSLSKKRGIAGAVAVAAATAGMMLTTAPAAQAAPGNCTISSQSSLSSLCTSGTGQHRIHAVLNPLDPRLPQRIILGNWAPVGQTSVASNPWGAGYVVNAWVDLAD</sequence>
<keyword evidence="1" id="KW-0732">Signal</keyword>
<protein>
    <submittedName>
        <fullName evidence="2">Uncharacterized protein</fullName>
    </submittedName>
</protein>
<reference evidence="3" key="1">
    <citation type="journal article" date="2019" name="Int. J. Syst. Evol. Microbiol.">
        <title>The Global Catalogue of Microorganisms (GCM) 10K type strain sequencing project: providing services to taxonomists for standard genome sequencing and annotation.</title>
        <authorList>
            <consortium name="The Broad Institute Genomics Platform"/>
            <consortium name="The Broad Institute Genome Sequencing Center for Infectious Disease"/>
            <person name="Wu L."/>
            <person name="Ma J."/>
        </authorList>
    </citation>
    <scope>NUCLEOTIDE SEQUENCE [LARGE SCALE GENOMIC DNA]</scope>
    <source>
        <strain evidence="3">JCM 4147</strain>
    </source>
</reference>
<keyword evidence="3" id="KW-1185">Reference proteome</keyword>
<comment type="caution">
    <text evidence="2">The sequence shown here is derived from an EMBL/GenBank/DDBJ whole genome shotgun (WGS) entry which is preliminary data.</text>
</comment>
<gene>
    <name evidence="2" type="ORF">ACFP1B_15175</name>
</gene>